<feature type="domain" description="DUF4283" evidence="1">
    <location>
        <begin position="72"/>
        <end position="150"/>
    </location>
</feature>
<comment type="caution">
    <text evidence="2">The sequence shown here is derived from an EMBL/GenBank/DDBJ whole genome shotgun (WGS) entry which is preliminary data.</text>
</comment>
<gene>
    <name evidence="2" type="ORF">F3Y22_tig00110462pilonHSYRG00168</name>
</gene>
<dbReference type="InterPro" id="IPR025558">
    <property type="entry name" value="DUF4283"/>
</dbReference>
<organism evidence="2 3">
    <name type="scientific">Hibiscus syriacus</name>
    <name type="common">Rose of Sharon</name>
    <dbReference type="NCBI Taxonomy" id="106335"/>
    <lineage>
        <taxon>Eukaryota</taxon>
        <taxon>Viridiplantae</taxon>
        <taxon>Streptophyta</taxon>
        <taxon>Embryophyta</taxon>
        <taxon>Tracheophyta</taxon>
        <taxon>Spermatophyta</taxon>
        <taxon>Magnoliopsida</taxon>
        <taxon>eudicotyledons</taxon>
        <taxon>Gunneridae</taxon>
        <taxon>Pentapetalae</taxon>
        <taxon>rosids</taxon>
        <taxon>malvids</taxon>
        <taxon>Malvales</taxon>
        <taxon>Malvaceae</taxon>
        <taxon>Malvoideae</taxon>
        <taxon>Hibiscus</taxon>
    </lineage>
</organism>
<dbReference type="PANTHER" id="PTHR31286:SF173">
    <property type="entry name" value="DUF4283 DOMAIN-CONTAINING PROTEIN"/>
    <property type="match status" value="1"/>
</dbReference>
<sequence>MSLERCQWNRNSLMLRPQQGKEERRPFKLQIITQRKMISTSRMKISLWLPNLACLRFNSQIMLINLWNQTARTVVLKLLGRNTGVHALANKTYAIWKPSRPFTLMDLENGYFLARFQNDEDYEKVLAEGPWIIYGQYLTVQPWTMDFRTSQQYRTNMIVWIRFPGLPEYMYKRKILYEIGNLVGKVAKLDFHSATSNKMRFSRITVYVDLKKPLMSLVVVGNKIQVVEYENLPLVCFSCGRFVLVVMQNY</sequence>
<dbReference type="Proteomes" id="UP000436088">
    <property type="component" value="Unassembled WGS sequence"/>
</dbReference>
<keyword evidence="3" id="KW-1185">Reference proteome</keyword>
<reference evidence="2" key="1">
    <citation type="submission" date="2019-09" db="EMBL/GenBank/DDBJ databases">
        <title>Draft genome information of white flower Hibiscus syriacus.</title>
        <authorList>
            <person name="Kim Y.-M."/>
        </authorList>
    </citation>
    <scope>NUCLEOTIDE SEQUENCE [LARGE SCALE GENOMIC DNA]</scope>
    <source>
        <strain evidence="2">YM2019G1</strain>
    </source>
</reference>
<dbReference type="EMBL" id="VEPZ02000996">
    <property type="protein sequence ID" value="KAE8703835.1"/>
    <property type="molecule type" value="Genomic_DNA"/>
</dbReference>
<evidence type="ECO:0000313" key="2">
    <source>
        <dbReference type="EMBL" id="KAE8703835.1"/>
    </source>
</evidence>
<dbReference type="PANTHER" id="PTHR31286">
    <property type="entry name" value="GLYCINE-RICH CELL WALL STRUCTURAL PROTEIN 1.8-LIKE"/>
    <property type="match status" value="1"/>
</dbReference>
<evidence type="ECO:0000313" key="3">
    <source>
        <dbReference type="Proteomes" id="UP000436088"/>
    </source>
</evidence>
<protein>
    <recommendedName>
        <fullName evidence="1">DUF4283 domain-containing protein</fullName>
    </recommendedName>
</protein>
<name>A0A6A3AKN6_HIBSY</name>
<evidence type="ECO:0000259" key="1">
    <source>
        <dbReference type="Pfam" id="PF14111"/>
    </source>
</evidence>
<dbReference type="InterPro" id="IPR040256">
    <property type="entry name" value="At4g02000-like"/>
</dbReference>
<accession>A0A6A3AKN6</accession>
<dbReference type="AlphaFoldDB" id="A0A6A3AKN6"/>
<dbReference type="Pfam" id="PF14111">
    <property type="entry name" value="DUF4283"/>
    <property type="match status" value="1"/>
</dbReference>
<proteinExistence type="predicted"/>